<name>A0A078AKX9_STYLE</name>
<keyword evidence="5" id="KW-0406">Ion transport</keyword>
<dbReference type="Gene3D" id="2.60.120.10">
    <property type="entry name" value="Jelly Rolls"/>
    <property type="match status" value="1"/>
</dbReference>
<dbReference type="GO" id="GO:0005249">
    <property type="term" value="F:voltage-gated potassium channel activity"/>
    <property type="evidence" value="ECO:0007669"/>
    <property type="project" value="InterPro"/>
</dbReference>
<dbReference type="SUPFAM" id="SSF51206">
    <property type="entry name" value="cAMP-binding domain-like"/>
    <property type="match status" value="1"/>
</dbReference>
<dbReference type="Gene3D" id="1.10.287.70">
    <property type="match status" value="1"/>
</dbReference>
<feature type="region of interest" description="Disordered" evidence="9">
    <location>
        <begin position="1032"/>
        <end position="1068"/>
    </location>
</feature>
<gene>
    <name evidence="13" type="primary">Contig11786.g12603</name>
    <name evidence="13" type="ORF">STYLEM_11124</name>
</gene>
<dbReference type="PANTHER" id="PTHR45689:SF5">
    <property type="entry name" value="I[[H]] CHANNEL, ISOFORM E"/>
    <property type="match status" value="1"/>
</dbReference>
<feature type="region of interest" description="Disordered" evidence="9">
    <location>
        <begin position="1133"/>
        <end position="1194"/>
    </location>
</feature>
<feature type="compositionally biased region" description="Polar residues" evidence="9">
    <location>
        <begin position="1052"/>
        <end position="1062"/>
    </location>
</feature>
<evidence type="ECO:0000256" key="9">
    <source>
        <dbReference type="SAM" id="MobiDB-lite"/>
    </source>
</evidence>
<dbReference type="GO" id="GO:0003254">
    <property type="term" value="P:regulation of membrane depolarization"/>
    <property type="evidence" value="ECO:0007669"/>
    <property type="project" value="TreeGrafter"/>
</dbReference>
<evidence type="ECO:0000256" key="7">
    <source>
        <dbReference type="ARBA" id="ARBA00023303"/>
    </source>
</evidence>
<dbReference type="GO" id="GO:0008270">
    <property type="term" value="F:zinc ion binding"/>
    <property type="evidence" value="ECO:0007669"/>
    <property type="project" value="UniProtKB-KW"/>
</dbReference>
<keyword evidence="14" id="KW-1185">Reference proteome</keyword>
<dbReference type="PROSITE" id="PS50042">
    <property type="entry name" value="CNMP_BINDING_3"/>
    <property type="match status" value="1"/>
</dbReference>
<feature type="compositionally biased region" description="Polar residues" evidence="9">
    <location>
        <begin position="200"/>
        <end position="219"/>
    </location>
</feature>
<keyword evidence="2" id="KW-0813">Transport</keyword>
<feature type="transmembrane region" description="Helical" evidence="10">
    <location>
        <begin position="450"/>
        <end position="469"/>
    </location>
</feature>
<dbReference type="InterPro" id="IPR018490">
    <property type="entry name" value="cNMP-bd_dom_sf"/>
</dbReference>
<dbReference type="InterPro" id="IPR051413">
    <property type="entry name" value="K/Na_HCN_channel"/>
</dbReference>
<feature type="compositionally biased region" description="Low complexity" evidence="9">
    <location>
        <begin position="81"/>
        <end position="91"/>
    </location>
</feature>
<feature type="compositionally biased region" description="Basic and acidic residues" evidence="9">
    <location>
        <begin position="349"/>
        <end position="365"/>
    </location>
</feature>
<protein>
    <recommendedName>
        <fullName evidence="15">Cation channel family protein</fullName>
    </recommendedName>
</protein>
<dbReference type="GO" id="GO:0098855">
    <property type="term" value="C:HCN channel complex"/>
    <property type="evidence" value="ECO:0007669"/>
    <property type="project" value="TreeGrafter"/>
</dbReference>
<dbReference type="PANTHER" id="PTHR45689">
    <property type="entry name" value="I[[H]] CHANNEL, ISOFORM E"/>
    <property type="match status" value="1"/>
</dbReference>
<dbReference type="GO" id="GO:0003676">
    <property type="term" value="F:nucleic acid binding"/>
    <property type="evidence" value="ECO:0007669"/>
    <property type="project" value="InterPro"/>
</dbReference>
<feature type="region of interest" description="Disordered" evidence="9">
    <location>
        <begin position="77"/>
        <end position="102"/>
    </location>
</feature>
<dbReference type="InterPro" id="IPR000595">
    <property type="entry name" value="cNMP-bd_dom"/>
</dbReference>
<dbReference type="SUPFAM" id="SSF81324">
    <property type="entry name" value="Voltage-gated potassium channels"/>
    <property type="match status" value="1"/>
</dbReference>
<organism evidence="13 14">
    <name type="scientific">Stylonychia lemnae</name>
    <name type="common">Ciliate</name>
    <dbReference type="NCBI Taxonomy" id="5949"/>
    <lineage>
        <taxon>Eukaryota</taxon>
        <taxon>Sar</taxon>
        <taxon>Alveolata</taxon>
        <taxon>Ciliophora</taxon>
        <taxon>Intramacronucleata</taxon>
        <taxon>Spirotrichea</taxon>
        <taxon>Stichotrichia</taxon>
        <taxon>Sporadotrichida</taxon>
        <taxon>Oxytrichidae</taxon>
        <taxon>Stylonychinae</taxon>
        <taxon>Stylonychia</taxon>
    </lineage>
</organism>
<feature type="compositionally biased region" description="Basic residues" evidence="9">
    <location>
        <begin position="1412"/>
        <end position="1422"/>
    </location>
</feature>
<feature type="region of interest" description="Disordered" evidence="9">
    <location>
        <begin position="200"/>
        <end position="253"/>
    </location>
</feature>
<evidence type="ECO:0000256" key="2">
    <source>
        <dbReference type="ARBA" id="ARBA00022448"/>
    </source>
</evidence>
<evidence type="ECO:0000313" key="14">
    <source>
        <dbReference type="Proteomes" id="UP000039865"/>
    </source>
</evidence>
<evidence type="ECO:0000256" key="3">
    <source>
        <dbReference type="ARBA" id="ARBA00022692"/>
    </source>
</evidence>
<dbReference type="CDD" id="cd00038">
    <property type="entry name" value="CAP_ED"/>
    <property type="match status" value="1"/>
</dbReference>
<keyword evidence="4 10" id="KW-1133">Transmembrane helix</keyword>
<dbReference type="Proteomes" id="UP000039865">
    <property type="component" value="Unassembled WGS sequence"/>
</dbReference>
<feature type="compositionally biased region" description="Basic and acidic residues" evidence="9">
    <location>
        <begin position="224"/>
        <end position="241"/>
    </location>
</feature>
<evidence type="ECO:0008006" key="15">
    <source>
        <dbReference type="Google" id="ProtNLM"/>
    </source>
</evidence>
<evidence type="ECO:0000256" key="5">
    <source>
        <dbReference type="ARBA" id="ARBA00023065"/>
    </source>
</evidence>
<keyword evidence="8" id="KW-0479">Metal-binding</keyword>
<dbReference type="OrthoDB" id="421481at2759"/>
<dbReference type="Pfam" id="PF00520">
    <property type="entry name" value="Ion_trans"/>
    <property type="match status" value="1"/>
</dbReference>
<feature type="region of interest" description="Disordered" evidence="9">
    <location>
        <begin position="1396"/>
        <end position="1422"/>
    </location>
</feature>
<reference evidence="13 14" key="1">
    <citation type="submission" date="2014-06" db="EMBL/GenBank/DDBJ databases">
        <authorList>
            <person name="Swart Estienne"/>
        </authorList>
    </citation>
    <scope>NUCLEOTIDE SEQUENCE [LARGE SCALE GENOMIC DNA]</scope>
    <source>
        <strain evidence="13 14">130c</strain>
    </source>
</reference>
<dbReference type="PROSITE" id="PS50158">
    <property type="entry name" value="ZF_CCHC"/>
    <property type="match status" value="1"/>
</dbReference>
<evidence type="ECO:0000256" key="8">
    <source>
        <dbReference type="PROSITE-ProRule" id="PRU00047"/>
    </source>
</evidence>
<feature type="transmembrane region" description="Helical" evidence="10">
    <location>
        <begin position="475"/>
        <end position="497"/>
    </location>
</feature>
<evidence type="ECO:0000256" key="6">
    <source>
        <dbReference type="ARBA" id="ARBA00023136"/>
    </source>
</evidence>
<dbReference type="InterPro" id="IPR001878">
    <property type="entry name" value="Znf_CCHC"/>
</dbReference>
<feature type="compositionally biased region" description="Basic and acidic residues" evidence="9">
    <location>
        <begin position="1154"/>
        <end position="1173"/>
    </location>
</feature>
<sequence length="1422" mass="165986">MWMPPQYLNPQMQQIYNQQMQNLINQANPTQQQLQQQYQQQQPFMNPQHRQINSEQMFTHSQFSPNLNISLYNNNMMSDGQQQNNPLQQQQHTSHPQYTYPPKMRPFQTVAGNSLRKSMTMQNFDGIINQGTTNTEQSDYEDPTGYFNYVPPAQDWTQMNQPLLGVQQRKSKPAINQNQKRQRNLKQRLFKIFLKEQDNLTKQSDSESQNSQQLQNTPQALLKKAQEQHQQKEKERDKEGSMKSSEGSSGFKLGMKKVNSYQEMSYLSIPGQIQSQQQVNQNLSSGNIIDTNSNLSNNLATLSAVPVKTLKSQNDDKAKKDTIHDLLSKSVIEGDDGEDDMFQFDDGEEEKKKNQDDDNKNDSLEGKPLYMGRQNQYKFGDKQLIGNDNKFLGQSENNLFDDLSFQSEIAMDYTKELGDLNLKTIKYKRLKKKRCNPIFPDSNFKTGWDLTGLFLILYEAILIPYRVAFNIPSSGWFSMFEYSIDLFFLTDILINMYTGYYKKGFLVMRRRHVMWRYLKTWFFLDLIASFPYAWFISEATNQNLDELEEEYADEDWQSRGTNQTVSLLPQTAQLLRLLKIIRFLRIIRLIRLFKLRRLFEEFFFNDKISTFMEVLKIFLVLFFLVHWTGCIFFFIGDIERRMDIEPNWVEKFKLDKGKDPIHLYVIATSWALTTMTTVGYGDVYPVSPVEQVFATVCMIVACGFFAYLVGSIFAIIDKTATLITDFQDKMISINDFMIHNHIPRDFRTKDNKKEFKLEEEDVLDMLNENLRLEMIVHLNGKMLHSTSIFKSFNIAFISELTFVLKRETFTIDENIFIVNSLQQYHVIQEGDIGDSLYYMCSGNVSLIHKRTLSFIKDLGGDDFFGECAFFSQKLRKATIRSKNFTEVIKLVRSDFMEQADQFPRVIQTFEMIKQEINQYNDYTSIGVTCYICEEKGHIATDCKDFSIIKGSLKALAKKKFFIAPEPINKSADAISQSQKLIEARKFGSIRFKEDYFDKQMSQSLAHSGSGSNPLGTVSGSLSDSQSFARISIALGGNNGGGSNESPDERVRSSISQRPSARQSMVRLTEHDEKDFFKRLLLETELERAAMSSREPKDRKLNRSRRKDYANKEDIEEIKEENDEDESFRSTMIKKLKRKNQRQSIRMSKPQVKKTYREPIDTSDKESQSRESDHRKHSVTSFRDLLNKDSGGTWNQKTMKAQDQMDLLEFIKLARKSEIKLSPEQFLRKQRSLQNSNKSRNTSRHTKGVNELTRQTNEDRAFLIRRRRRSINEDEEEDSLIRVGERRTTKKSLIRRKRVDKFNISEKFFEGINIDKKPGGNFRDLMSNSIKFQKREAPSHRTHVVRNSKQSNAVIKKKDQTERMTLRLPEDAQDPKQLNEEDIMLESVEDLIHKIRFEEDRYGGAQSPAYRKQNSKRGRRQRD</sequence>
<keyword evidence="6 10" id="KW-0472">Membrane</keyword>
<keyword evidence="8" id="KW-0862">Zinc</keyword>
<keyword evidence="8" id="KW-0863">Zinc-finger</keyword>
<accession>A0A078AKX9</accession>
<feature type="domain" description="CCHC-type" evidence="12">
    <location>
        <begin position="929"/>
        <end position="944"/>
    </location>
</feature>
<feature type="transmembrane region" description="Helical" evidence="10">
    <location>
        <begin position="614"/>
        <end position="635"/>
    </location>
</feature>
<dbReference type="Pfam" id="PF00098">
    <property type="entry name" value="zf-CCHC"/>
    <property type="match status" value="1"/>
</dbReference>
<proteinExistence type="predicted"/>
<dbReference type="PRINTS" id="PR01463">
    <property type="entry name" value="EAGCHANLFMLY"/>
</dbReference>
<dbReference type="Pfam" id="PF00027">
    <property type="entry name" value="cNMP_binding"/>
    <property type="match status" value="1"/>
</dbReference>
<dbReference type="GO" id="GO:0035725">
    <property type="term" value="P:sodium ion transmembrane transport"/>
    <property type="evidence" value="ECO:0007669"/>
    <property type="project" value="TreeGrafter"/>
</dbReference>
<dbReference type="InterPro" id="IPR005821">
    <property type="entry name" value="Ion_trans_dom"/>
</dbReference>
<keyword evidence="7" id="KW-0407">Ion channel</keyword>
<evidence type="ECO:0000256" key="1">
    <source>
        <dbReference type="ARBA" id="ARBA00004141"/>
    </source>
</evidence>
<dbReference type="InterPro" id="IPR014710">
    <property type="entry name" value="RmlC-like_jellyroll"/>
</dbReference>
<dbReference type="PROSITE" id="PS00888">
    <property type="entry name" value="CNMP_BINDING_1"/>
    <property type="match status" value="1"/>
</dbReference>
<feature type="region of interest" description="Disordered" evidence="9">
    <location>
        <begin position="348"/>
        <end position="368"/>
    </location>
</feature>
<feature type="region of interest" description="Disordered" evidence="9">
    <location>
        <begin position="1088"/>
        <end position="1108"/>
    </location>
</feature>
<evidence type="ECO:0000313" key="13">
    <source>
        <dbReference type="EMBL" id="CDW82097.1"/>
    </source>
</evidence>
<evidence type="ECO:0000259" key="12">
    <source>
        <dbReference type="PROSITE" id="PS50158"/>
    </source>
</evidence>
<feature type="transmembrane region" description="Helical" evidence="10">
    <location>
        <begin position="661"/>
        <end position="680"/>
    </location>
</feature>
<feature type="transmembrane region" description="Helical" evidence="10">
    <location>
        <begin position="518"/>
        <end position="537"/>
    </location>
</feature>
<evidence type="ECO:0000256" key="4">
    <source>
        <dbReference type="ARBA" id="ARBA00022989"/>
    </source>
</evidence>
<dbReference type="EMBL" id="CCKQ01010569">
    <property type="protein sequence ID" value="CDW82097.1"/>
    <property type="molecule type" value="Genomic_DNA"/>
</dbReference>
<keyword evidence="3 10" id="KW-0812">Transmembrane</keyword>
<dbReference type="InterPro" id="IPR003938">
    <property type="entry name" value="K_chnl_volt-dep_EAG/ELK/ERG"/>
</dbReference>
<dbReference type="InParanoid" id="A0A078AKX9"/>
<feature type="domain" description="Cyclic nucleotide-binding" evidence="11">
    <location>
        <begin position="788"/>
        <end position="897"/>
    </location>
</feature>
<feature type="region of interest" description="Disordered" evidence="9">
    <location>
        <begin position="1224"/>
        <end position="1252"/>
    </location>
</feature>
<evidence type="ECO:0000259" key="11">
    <source>
        <dbReference type="PROSITE" id="PS50042"/>
    </source>
</evidence>
<evidence type="ECO:0000256" key="10">
    <source>
        <dbReference type="SAM" id="Phobius"/>
    </source>
</evidence>
<dbReference type="SMART" id="SM00343">
    <property type="entry name" value="ZnF_C2HC"/>
    <property type="match status" value="1"/>
</dbReference>
<dbReference type="InterPro" id="IPR018488">
    <property type="entry name" value="cNMP-bd_CS"/>
</dbReference>
<feature type="transmembrane region" description="Helical" evidence="10">
    <location>
        <begin position="692"/>
        <end position="716"/>
    </location>
</feature>
<comment type="subcellular location">
    <subcellularLocation>
        <location evidence="1">Membrane</location>
        <topology evidence="1">Multi-pass membrane protein</topology>
    </subcellularLocation>
</comment>